<keyword evidence="11 14" id="KW-0503">Monooxygenase</keyword>
<evidence type="ECO:0000256" key="8">
    <source>
        <dbReference type="ARBA" id="ARBA00022848"/>
    </source>
</evidence>
<keyword evidence="6 13" id="KW-0479">Metal-binding</keyword>
<evidence type="ECO:0000256" key="7">
    <source>
        <dbReference type="ARBA" id="ARBA00022824"/>
    </source>
</evidence>
<evidence type="ECO:0000256" key="9">
    <source>
        <dbReference type="ARBA" id="ARBA00023002"/>
    </source>
</evidence>
<keyword evidence="5 13" id="KW-0349">Heme</keyword>
<evidence type="ECO:0000256" key="1">
    <source>
        <dbReference type="ARBA" id="ARBA00001971"/>
    </source>
</evidence>
<evidence type="ECO:0000256" key="5">
    <source>
        <dbReference type="ARBA" id="ARBA00022617"/>
    </source>
</evidence>
<dbReference type="GO" id="GO:0016705">
    <property type="term" value="F:oxidoreductase activity, acting on paired donors, with incorporation or reduction of molecular oxygen"/>
    <property type="evidence" value="ECO:0007669"/>
    <property type="project" value="InterPro"/>
</dbReference>
<dbReference type="AlphaFoldDB" id="A0A9P0G629"/>
<evidence type="ECO:0000313" key="17">
    <source>
        <dbReference type="Proteomes" id="UP001152759"/>
    </source>
</evidence>
<dbReference type="PRINTS" id="PR00463">
    <property type="entry name" value="EP450I"/>
</dbReference>
<evidence type="ECO:0000256" key="10">
    <source>
        <dbReference type="ARBA" id="ARBA00023004"/>
    </source>
</evidence>
<dbReference type="GO" id="GO:0004497">
    <property type="term" value="F:monooxygenase activity"/>
    <property type="evidence" value="ECO:0007669"/>
    <property type="project" value="UniProtKB-KW"/>
</dbReference>
<comment type="subcellular location">
    <subcellularLocation>
        <location evidence="3">Endoplasmic reticulum membrane</location>
        <topology evidence="3">Peripheral membrane protein</topology>
    </subcellularLocation>
    <subcellularLocation>
        <location evidence="2">Microsome membrane</location>
        <topology evidence="2">Peripheral membrane protein</topology>
    </subcellularLocation>
</comment>
<comment type="similarity">
    <text evidence="4 14">Belongs to the cytochrome P450 family.</text>
</comment>
<protein>
    <recommendedName>
        <fullName evidence="18">Cytochrome P450</fullName>
    </recommendedName>
</protein>
<dbReference type="EMBL" id="OU963869">
    <property type="protein sequence ID" value="CAH0776755.1"/>
    <property type="molecule type" value="Genomic_DNA"/>
</dbReference>
<dbReference type="GO" id="GO:0020037">
    <property type="term" value="F:heme binding"/>
    <property type="evidence" value="ECO:0007669"/>
    <property type="project" value="InterPro"/>
</dbReference>
<keyword evidence="17" id="KW-1185">Reference proteome</keyword>
<dbReference type="InterPro" id="IPR036396">
    <property type="entry name" value="Cyt_P450_sf"/>
</dbReference>
<dbReference type="Gene3D" id="1.10.630.10">
    <property type="entry name" value="Cytochrome P450"/>
    <property type="match status" value="1"/>
</dbReference>
<dbReference type="Pfam" id="PF00067">
    <property type="entry name" value="p450"/>
    <property type="match status" value="1"/>
</dbReference>
<evidence type="ECO:0000256" key="13">
    <source>
        <dbReference type="PIRSR" id="PIRSR602401-1"/>
    </source>
</evidence>
<proteinExistence type="inferred from homology"/>
<dbReference type="PROSITE" id="PS00086">
    <property type="entry name" value="CYTOCHROME_P450"/>
    <property type="match status" value="1"/>
</dbReference>
<dbReference type="GO" id="GO:0005506">
    <property type="term" value="F:iron ion binding"/>
    <property type="evidence" value="ECO:0007669"/>
    <property type="project" value="InterPro"/>
</dbReference>
<dbReference type="PANTHER" id="PTHR24291:SF189">
    <property type="entry name" value="CYTOCHROME P450 4C3-RELATED"/>
    <property type="match status" value="1"/>
</dbReference>
<evidence type="ECO:0000256" key="6">
    <source>
        <dbReference type="ARBA" id="ARBA00022723"/>
    </source>
</evidence>
<organism evidence="16 17">
    <name type="scientific">Bemisia tabaci</name>
    <name type="common">Sweetpotato whitefly</name>
    <name type="synonym">Aleurodes tabaci</name>
    <dbReference type="NCBI Taxonomy" id="7038"/>
    <lineage>
        <taxon>Eukaryota</taxon>
        <taxon>Metazoa</taxon>
        <taxon>Ecdysozoa</taxon>
        <taxon>Arthropoda</taxon>
        <taxon>Hexapoda</taxon>
        <taxon>Insecta</taxon>
        <taxon>Pterygota</taxon>
        <taxon>Neoptera</taxon>
        <taxon>Paraneoptera</taxon>
        <taxon>Hemiptera</taxon>
        <taxon>Sternorrhyncha</taxon>
        <taxon>Aleyrodoidea</taxon>
        <taxon>Aleyrodidae</taxon>
        <taxon>Aleyrodinae</taxon>
        <taxon>Bemisia</taxon>
    </lineage>
</organism>
<dbReference type="InterPro" id="IPR001128">
    <property type="entry name" value="Cyt_P450"/>
</dbReference>
<keyword evidence="9 14" id="KW-0560">Oxidoreductase</keyword>
<feature type="binding site" description="axial binding residue" evidence="13">
    <location>
        <position position="403"/>
    </location>
    <ligand>
        <name>heme</name>
        <dbReference type="ChEBI" id="CHEBI:30413"/>
    </ligand>
    <ligandPart>
        <name>Fe</name>
        <dbReference type="ChEBI" id="CHEBI:18248"/>
    </ligandPart>
</feature>
<evidence type="ECO:0000256" key="2">
    <source>
        <dbReference type="ARBA" id="ARBA00004174"/>
    </source>
</evidence>
<dbReference type="PANTHER" id="PTHR24291">
    <property type="entry name" value="CYTOCHROME P450 FAMILY 4"/>
    <property type="match status" value="1"/>
</dbReference>
<evidence type="ECO:0000256" key="11">
    <source>
        <dbReference type="ARBA" id="ARBA00023033"/>
    </source>
</evidence>
<dbReference type="GO" id="GO:0005789">
    <property type="term" value="C:endoplasmic reticulum membrane"/>
    <property type="evidence" value="ECO:0007669"/>
    <property type="project" value="UniProtKB-SubCell"/>
</dbReference>
<sequence>MYRLGQNYKSPFRFWLGNRLCIQVSKPADLQIVLNNSKTLGKDEVYKFLQAVIGTGLIAAPVEKWKKTRKMLTPSFIPKKLERFEHIMNERANVLVQKIQEHSNSGHEINIYPYFLSASLDTFCEAAFGVRLDTQLDPKATFAESVIRASELGAARIYKPWLHLDWIYERTSYAKKLNEEGEALRGFAKNASILNNVIRECKMRLMKTKDSDIDNDNNNNKRSHSDDEDEKEHLLDVIFESREGVFFNYSETDMIDEVITFLIGGSETSAVTNCFCLLMLAMHPEFQEKVYEEQCNIFKGEDRPVTGEDMDRMEYTEQVIKETLRMFPVVPLILRAVEEDLKITENYVLPAGAAVVIAPLQTHSDPALWQEPEKFNPDNFSAENVQSRHKYAYIPFSGGARGCIGYRYALKAMKTTISTFIRHYRVSTITKLEDIKLCADLLVRSKDGWNMKLEPRIGTNPE</sequence>
<reference evidence="16" key="1">
    <citation type="submission" date="2021-12" db="EMBL/GenBank/DDBJ databases">
        <authorList>
            <person name="King R."/>
        </authorList>
    </citation>
    <scope>NUCLEOTIDE SEQUENCE</scope>
</reference>
<keyword evidence="7" id="KW-0256">Endoplasmic reticulum</keyword>
<dbReference type="InterPro" id="IPR050196">
    <property type="entry name" value="Cytochrome_P450_Monoox"/>
</dbReference>
<evidence type="ECO:0008006" key="18">
    <source>
        <dbReference type="Google" id="ProtNLM"/>
    </source>
</evidence>
<evidence type="ECO:0000313" key="16">
    <source>
        <dbReference type="EMBL" id="CAH0776755.1"/>
    </source>
</evidence>
<evidence type="ECO:0000256" key="4">
    <source>
        <dbReference type="ARBA" id="ARBA00010617"/>
    </source>
</evidence>
<accession>A0A9P0G629</accession>
<dbReference type="InterPro" id="IPR002401">
    <property type="entry name" value="Cyt_P450_E_grp-I"/>
</dbReference>
<keyword evidence="10 13" id="KW-0408">Iron</keyword>
<dbReference type="PRINTS" id="PR00385">
    <property type="entry name" value="P450"/>
</dbReference>
<name>A0A9P0G629_BEMTA</name>
<evidence type="ECO:0000256" key="14">
    <source>
        <dbReference type="RuleBase" id="RU000461"/>
    </source>
</evidence>
<comment type="cofactor">
    <cofactor evidence="1 13">
        <name>heme</name>
        <dbReference type="ChEBI" id="CHEBI:30413"/>
    </cofactor>
</comment>
<feature type="region of interest" description="Disordered" evidence="15">
    <location>
        <begin position="209"/>
        <end position="228"/>
    </location>
</feature>
<dbReference type="Proteomes" id="UP001152759">
    <property type="component" value="Chromosome 8"/>
</dbReference>
<evidence type="ECO:0000256" key="3">
    <source>
        <dbReference type="ARBA" id="ARBA00004406"/>
    </source>
</evidence>
<keyword evidence="8" id="KW-0492">Microsome</keyword>
<gene>
    <name evidence="16" type="ORF">BEMITA_LOCUS12799</name>
</gene>
<evidence type="ECO:0000256" key="12">
    <source>
        <dbReference type="ARBA" id="ARBA00023136"/>
    </source>
</evidence>
<evidence type="ECO:0000256" key="15">
    <source>
        <dbReference type="SAM" id="MobiDB-lite"/>
    </source>
</evidence>
<keyword evidence="12" id="KW-0472">Membrane</keyword>
<dbReference type="SUPFAM" id="SSF48264">
    <property type="entry name" value="Cytochrome P450"/>
    <property type="match status" value="1"/>
</dbReference>
<dbReference type="InterPro" id="IPR017972">
    <property type="entry name" value="Cyt_P450_CS"/>
</dbReference>
<dbReference type="CDD" id="cd20628">
    <property type="entry name" value="CYP4"/>
    <property type="match status" value="1"/>
</dbReference>